<dbReference type="InterPro" id="IPR002625">
    <property type="entry name" value="Smr_dom"/>
</dbReference>
<dbReference type="Proteomes" id="UP000243197">
    <property type="component" value="Chromosome"/>
</dbReference>
<dbReference type="RefSeq" id="WP_096685650.1">
    <property type="nucleotide sequence ID" value="NZ_AP014564.1"/>
</dbReference>
<dbReference type="Pfam" id="PF01713">
    <property type="entry name" value="Smr"/>
    <property type="match status" value="1"/>
</dbReference>
<proteinExistence type="predicted"/>
<name>A0A1J1DXH7_9FLAO</name>
<keyword evidence="3" id="KW-1185">Reference proteome</keyword>
<evidence type="ECO:0000313" key="3">
    <source>
        <dbReference type="Proteomes" id="UP000243197"/>
    </source>
</evidence>
<dbReference type="InterPro" id="IPR036063">
    <property type="entry name" value="Smr_dom_sf"/>
</dbReference>
<evidence type="ECO:0000313" key="2">
    <source>
        <dbReference type="EMBL" id="BAV94559.1"/>
    </source>
</evidence>
<accession>A0A1J1DXH7</accession>
<organism evidence="2 3">
    <name type="scientific">Ichthyobacterium seriolicida</name>
    <dbReference type="NCBI Taxonomy" id="242600"/>
    <lineage>
        <taxon>Bacteria</taxon>
        <taxon>Pseudomonadati</taxon>
        <taxon>Bacteroidota</taxon>
        <taxon>Flavobacteriia</taxon>
        <taxon>Flavobacteriales</taxon>
        <taxon>Ichthyobacteriaceae</taxon>
        <taxon>Ichthyobacterium</taxon>
    </lineage>
</organism>
<dbReference type="KEGG" id="ise:JBKA6_0546"/>
<sequence length="179" mass="20169">MSSKSRNLKIGDKVSVIDDDLDGIIVSIVDDNISFVSDDGMQFECLVNELVLCEDLTKHCVDTKKYFSSKDFEVRDKPNFKKSRSKLIEIDLHIETTAGKYVNLSNSEIIRLQISLARERLDEAIELDIEQVVFIHGVGNGTLKCELSKLFRSNYSGIVKYNDAPLHVYGRGATTVHIL</sequence>
<gene>
    <name evidence="2" type="ORF">JBKA6_0546</name>
</gene>
<dbReference type="PROSITE" id="PS50828">
    <property type="entry name" value="SMR"/>
    <property type="match status" value="1"/>
</dbReference>
<dbReference type="EMBL" id="AP014564">
    <property type="protein sequence ID" value="BAV94559.1"/>
    <property type="molecule type" value="Genomic_DNA"/>
</dbReference>
<dbReference type="OrthoDB" id="1524810at2"/>
<evidence type="ECO:0000259" key="1">
    <source>
        <dbReference type="PROSITE" id="PS50828"/>
    </source>
</evidence>
<reference evidence="2 3" key="1">
    <citation type="submission" date="2014-03" db="EMBL/GenBank/DDBJ databases">
        <title>complete genome sequence of Flavobacteriaceae bacterium JBKA-6.</title>
        <authorList>
            <person name="Takano T."/>
            <person name="Nakamura Y."/>
            <person name="Takuma S."/>
            <person name="Yasuike M."/>
            <person name="Matsuyama T."/>
            <person name="Sakai T."/>
            <person name="Fujiwara A."/>
            <person name="Kimoto K."/>
            <person name="Fukuda Y."/>
            <person name="Kondo H."/>
            <person name="Hirono I."/>
            <person name="Nakayasu C."/>
        </authorList>
    </citation>
    <scope>NUCLEOTIDE SEQUENCE [LARGE SCALE GENOMIC DNA]</scope>
    <source>
        <strain evidence="2 3">JBKA-6</strain>
    </source>
</reference>
<feature type="domain" description="Smr" evidence="1">
    <location>
        <begin position="118"/>
        <end position="179"/>
    </location>
</feature>
<dbReference type="Gene3D" id="3.30.1370.110">
    <property type="match status" value="1"/>
</dbReference>
<protein>
    <recommendedName>
        <fullName evidence="1">Smr domain-containing protein</fullName>
    </recommendedName>
</protein>
<dbReference type="AlphaFoldDB" id="A0A1J1DXH7"/>